<reference evidence="1 2" key="1">
    <citation type="submission" date="2017-09" db="EMBL/GenBank/DDBJ databases">
        <title>Large-scale bioinformatics analysis of Bacillus genomes uncovers conserved roles of natural products in bacterial physiology.</title>
        <authorList>
            <consortium name="Agbiome Team Llc"/>
            <person name="Bleich R.M."/>
            <person name="Grubbs K.J."/>
            <person name="Santa Maria K.C."/>
            <person name="Allen S.E."/>
            <person name="Farag S."/>
            <person name="Shank E.A."/>
            <person name="Bowers A."/>
        </authorList>
    </citation>
    <scope>NUCLEOTIDE SEQUENCE [LARGE SCALE GENOMIC DNA]</scope>
    <source>
        <strain evidence="1 2">AFS060060</strain>
    </source>
</reference>
<dbReference type="Proteomes" id="UP000223366">
    <property type="component" value="Unassembled WGS sequence"/>
</dbReference>
<dbReference type="EMBL" id="NVDU01000003">
    <property type="protein sequence ID" value="PFV35752.1"/>
    <property type="molecule type" value="Genomic_DNA"/>
</dbReference>
<protein>
    <submittedName>
        <fullName evidence="1">Uncharacterized protein</fullName>
    </submittedName>
</protein>
<accession>A0A9X7BTA0</accession>
<name>A0A9X7BTA0_BACTU</name>
<evidence type="ECO:0000313" key="2">
    <source>
        <dbReference type="Proteomes" id="UP000223366"/>
    </source>
</evidence>
<proteinExistence type="predicted"/>
<organism evidence="1 2">
    <name type="scientific">Bacillus thuringiensis</name>
    <dbReference type="NCBI Taxonomy" id="1428"/>
    <lineage>
        <taxon>Bacteria</taxon>
        <taxon>Bacillati</taxon>
        <taxon>Bacillota</taxon>
        <taxon>Bacilli</taxon>
        <taxon>Bacillales</taxon>
        <taxon>Bacillaceae</taxon>
        <taxon>Bacillus</taxon>
        <taxon>Bacillus cereus group</taxon>
    </lineage>
</organism>
<dbReference type="AlphaFoldDB" id="A0A9X7BTA0"/>
<dbReference type="RefSeq" id="WP_072191888.1">
    <property type="nucleotide sequence ID" value="NZ_CAKJXA010000026.1"/>
</dbReference>
<comment type="caution">
    <text evidence="1">The sequence shown here is derived from an EMBL/GenBank/DDBJ whole genome shotgun (WGS) entry which is preliminary data.</text>
</comment>
<evidence type="ECO:0000313" key="1">
    <source>
        <dbReference type="EMBL" id="PFV35752.1"/>
    </source>
</evidence>
<gene>
    <name evidence="1" type="ORF">COK99_01645</name>
</gene>
<sequence length="180" mass="21038">MSIECIYEEECSNVGKSCFKCFNYRMFQPLKERKGLKPKSDNKKEIKEGMAFEQRGTKKYNHAVKEAKDIARRQIASGALHFALGDMITEEELTAALAEFKERGSTDSRGAKQITIKKEWLTKLKEEARQMGREYYFLPFTFKGSTDDYVAMEYDTLLRYIQTIQMLLEQNRLLTQQIKD</sequence>